<proteinExistence type="predicted"/>
<dbReference type="Proteomes" id="UP001259587">
    <property type="component" value="Unassembled WGS sequence"/>
</dbReference>
<comment type="caution">
    <text evidence="1">The sequence shown here is derived from an EMBL/GenBank/DDBJ whole genome shotgun (WGS) entry which is preliminary data.</text>
</comment>
<dbReference type="EMBL" id="JAVDTH010000052">
    <property type="protein sequence ID" value="MDR6715417.1"/>
    <property type="molecule type" value="Genomic_DNA"/>
</dbReference>
<accession>A0ACC6KAJ5</accession>
<gene>
    <name evidence="1" type="ORF">J2W83_005061</name>
</gene>
<protein>
    <submittedName>
        <fullName evidence="1">Uncharacterized protein</fullName>
    </submittedName>
</protein>
<sequence length="107" mass="11337">MKLRILAVLCAAALTGCGNDAIEGTFKVQSSVMGMRIDAGQAILKSDSIVMDGDKFEVDEWEQADGMVTARAADGSAIIHARVLDNGNRLEMAGEGSLLNVTLVRIK</sequence>
<evidence type="ECO:0000313" key="1">
    <source>
        <dbReference type="EMBL" id="MDR6715417.1"/>
    </source>
</evidence>
<keyword evidence="2" id="KW-1185">Reference proteome</keyword>
<reference evidence="1" key="1">
    <citation type="submission" date="2023-07" db="EMBL/GenBank/DDBJ databases">
        <title>Sorghum-associated microbial communities from plants grown in Nebraska, USA.</title>
        <authorList>
            <person name="Schachtman D."/>
        </authorList>
    </citation>
    <scope>NUCLEOTIDE SEQUENCE</scope>
    <source>
        <strain evidence="1">BE56</strain>
    </source>
</reference>
<name>A0ACC6KAJ5_9PSED</name>
<organism evidence="1 2">
    <name type="scientific">Pseudomonas hunanensis</name>
    <dbReference type="NCBI Taxonomy" id="1247546"/>
    <lineage>
        <taxon>Bacteria</taxon>
        <taxon>Pseudomonadati</taxon>
        <taxon>Pseudomonadota</taxon>
        <taxon>Gammaproteobacteria</taxon>
        <taxon>Pseudomonadales</taxon>
        <taxon>Pseudomonadaceae</taxon>
        <taxon>Pseudomonas</taxon>
    </lineage>
</organism>
<evidence type="ECO:0000313" key="2">
    <source>
        <dbReference type="Proteomes" id="UP001259587"/>
    </source>
</evidence>